<sequence length="322" mass="35149">MAKPLVAFYWCASCGGCEEAVVDLAEDILKVVDAVDIRLWPVAMDFKYKDIEAMPDNALAVSFINGAIRTEEQEHIAKLLRQKSQLVVAFGACAHLGGIPGLANVANKKEIFETAYKLTHTTANPKGVYPKTVTEIPQGKLTLPDFYDTVKSLDQTIDVDYYLPGCAPPPDLIMKAFTAILEGKLPEKGAVLTVDKALCETCERNKSKPDKLVIKEVKRISEVIADPEKCFLAEGIICLGPATRGGCGERCINANMPCRGCFGPTKEVKDMGAKFLSSLASIIDIDDEKEIEKVAKSVIDPIGLFYMYSLPSSILRRKQGVV</sequence>
<evidence type="ECO:0000313" key="4">
    <source>
        <dbReference type="Proteomes" id="UP000051012"/>
    </source>
</evidence>
<dbReference type="PANTHER" id="PTHR42845">
    <property type="entry name" value="COENZYME F420-REDUCING HYDROGENASE, GAMMA SUBUNIT"/>
    <property type="match status" value="1"/>
</dbReference>
<dbReference type="InterPro" id="IPR006137">
    <property type="entry name" value="NADH_UbQ_OxRdtase-like_20kDa"/>
</dbReference>
<evidence type="ECO:0000256" key="1">
    <source>
        <dbReference type="ARBA" id="ARBA00023002"/>
    </source>
</evidence>
<dbReference type="Pfam" id="PF01058">
    <property type="entry name" value="Oxidored_q6"/>
    <property type="match status" value="1"/>
</dbReference>
<evidence type="ECO:0000259" key="2">
    <source>
        <dbReference type="Pfam" id="PF01058"/>
    </source>
</evidence>
<dbReference type="AlphaFoldDB" id="A0A0S7YGG4"/>
<organism evidence="3 4">
    <name type="scientific">candidate division TA06 bacterium DG_78</name>
    <dbReference type="NCBI Taxonomy" id="1703772"/>
    <lineage>
        <taxon>Bacteria</taxon>
        <taxon>Bacteria division TA06</taxon>
    </lineage>
</organism>
<dbReference type="PATRIC" id="fig|1703772.3.peg.1035"/>
<protein>
    <submittedName>
        <fullName evidence="3">Oxidoreductase</fullName>
    </submittedName>
</protein>
<dbReference type="InterPro" id="IPR051349">
    <property type="entry name" value="Hydrogenase_assoc-protein"/>
</dbReference>
<dbReference type="Proteomes" id="UP000051012">
    <property type="component" value="Unassembled WGS sequence"/>
</dbReference>
<evidence type="ECO:0000313" key="3">
    <source>
        <dbReference type="EMBL" id="KPJ73780.1"/>
    </source>
</evidence>
<reference evidence="3 4" key="1">
    <citation type="journal article" date="2015" name="Microbiome">
        <title>Genomic resolution of linkages in carbon, nitrogen, and sulfur cycling among widespread estuary sediment bacteria.</title>
        <authorList>
            <person name="Baker B.J."/>
            <person name="Lazar C.S."/>
            <person name="Teske A.P."/>
            <person name="Dick G.J."/>
        </authorList>
    </citation>
    <scope>NUCLEOTIDE SEQUENCE [LARGE SCALE GENOMIC DNA]</scope>
    <source>
        <strain evidence="3">DG_78</strain>
    </source>
</reference>
<proteinExistence type="predicted"/>
<dbReference type="GO" id="GO:0016491">
    <property type="term" value="F:oxidoreductase activity"/>
    <property type="evidence" value="ECO:0007669"/>
    <property type="project" value="UniProtKB-KW"/>
</dbReference>
<dbReference type="Gene3D" id="3.40.50.700">
    <property type="entry name" value="NADH:ubiquinone oxidoreductase-like, 20kDa subunit"/>
    <property type="match status" value="1"/>
</dbReference>
<dbReference type="PANTHER" id="PTHR42845:SF2">
    <property type="entry name" value="F420-NON-REDUCING HYDROGENASE VHU SUBUNIT G"/>
    <property type="match status" value="1"/>
</dbReference>
<feature type="domain" description="NADH:ubiquinone oxidoreductase-like 20kDa subunit" evidence="2">
    <location>
        <begin position="14"/>
        <end position="179"/>
    </location>
</feature>
<comment type="caution">
    <text evidence="3">The sequence shown here is derived from an EMBL/GenBank/DDBJ whole genome shotgun (WGS) entry which is preliminary data.</text>
</comment>
<dbReference type="GO" id="GO:0051536">
    <property type="term" value="F:iron-sulfur cluster binding"/>
    <property type="evidence" value="ECO:0007669"/>
    <property type="project" value="InterPro"/>
</dbReference>
<dbReference type="EMBL" id="LJNI01000028">
    <property type="protein sequence ID" value="KPJ73780.1"/>
    <property type="molecule type" value="Genomic_DNA"/>
</dbReference>
<name>A0A0S7YGG4_UNCT6</name>
<accession>A0A0S7YGG4</accession>
<gene>
    <name evidence="3" type="ORF">AMJ52_03195</name>
</gene>
<dbReference type="SUPFAM" id="SSF56770">
    <property type="entry name" value="HydA/Nqo6-like"/>
    <property type="match status" value="1"/>
</dbReference>
<keyword evidence="1" id="KW-0560">Oxidoreductase</keyword>
<dbReference type="InterPro" id="IPR037024">
    <property type="entry name" value="NiFe_Hase_small_N_sf"/>
</dbReference>